<proteinExistence type="inferred from homology"/>
<dbReference type="Proteomes" id="UP000075238">
    <property type="component" value="Chromosome 2"/>
</dbReference>
<keyword evidence="6" id="KW-1185">Reference proteome</keyword>
<dbReference type="EMBL" id="CP014845">
    <property type="protein sequence ID" value="AMR80893.1"/>
    <property type="molecule type" value="Genomic_DNA"/>
</dbReference>
<evidence type="ECO:0000256" key="2">
    <source>
        <dbReference type="ARBA" id="ARBA00022490"/>
    </source>
</evidence>
<sequence length="120" mass="12541">MPAARRAIPIQPLPADAEWHIAGIVVHALPARLPQVRAAIDAIAGAEIHAASDSGKLVVTLEAPSSRAIAAHLTLLHQLDGVLSAALVYQHNEDAGAMHQAIDQRTDRGISPAMNEEAGT</sequence>
<dbReference type="STRING" id="1796606.A2G96_24025"/>
<dbReference type="RefSeq" id="WP_062802717.1">
    <property type="nucleotide sequence ID" value="NZ_CP014845.1"/>
</dbReference>
<dbReference type="GO" id="GO:0005737">
    <property type="term" value="C:cytoplasm"/>
    <property type="evidence" value="ECO:0007669"/>
    <property type="project" value="UniProtKB-SubCell"/>
</dbReference>
<evidence type="ECO:0000313" key="6">
    <source>
        <dbReference type="Proteomes" id="UP000075238"/>
    </source>
</evidence>
<name>A0A142JS31_9BURK</name>
<dbReference type="PANTHER" id="PTHR38603">
    <property type="entry name" value="CHAPERONE NAPD"/>
    <property type="match status" value="1"/>
</dbReference>
<dbReference type="OrthoDB" id="9181043at2"/>
<accession>A0A142JS31</accession>
<evidence type="ECO:0000313" key="5">
    <source>
        <dbReference type="EMBL" id="AMR80893.1"/>
    </source>
</evidence>
<comment type="similarity">
    <text evidence="4">Belongs to the NapD family.</text>
</comment>
<dbReference type="KEGG" id="cnan:A2G96_24025"/>
<dbReference type="PANTHER" id="PTHR38603:SF1">
    <property type="entry name" value="CHAPERONE NAPD"/>
    <property type="match status" value="1"/>
</dbReference>
<comment type="subcellular location">
    <subcellularLocation>
        <location evidence="1 4">Cytoplasm</location>
    </subcellularLocation>
</comment>
<organism evidence="5 6">
    <name type="scientific">Cupriavidus nantongensis</name>
    <dbReference type="NCBI Taxonomy" id="1796606"/>
    <lineage>
        <taxon>Bacteria</taxon>
        <taxon>Pseudomonadati</taxon>
        <taxon>Pseudomonadota</taxon>
        <taxon>Betaproteobacteria</taxon>
        <taxon>Burkholderiales</taxon>
        <taxon>Burkholderiaceae</taxon>
        <taxon>Cupriavidus</taxon>
    </lineage>
</organism>
<dbReference type="AlphaFoldDB" id="A0A142JS31"/>
<dbReference type="HAMAP" id="MF_02200">
    <property type="entry name" value="NapD"/>
    <property type="match status" value="1"/>
</dbReference>
<comment type="subunit">
    <text evidence="4">Interacts with the cytoplasmic NapA precursor.</text>
</comment>
<keyword evidence="2 4" id="KW-0963">Cytoplasm</keyword>
<dbReference type="InterPro" id="IPR005623">
    <property type="entry name" value="Chaperone_NapD_NO3_reduct"/>
</dbReference>
<gene>
    <name evidence="4" type="primary">napD</name>
    <name evidence="5" type="ORF">A2G96_24025</name>
</gene>
<evidence type="ECO:0000256" key="1">
    <source>
        <dbReference type="ARBA" id="ARBA00004496"/>
    </source>
</evidence>
<comment type="function">
    <text evidence="4">Chaperone for NapA, the catalytic subunit of the periplasmic nitrate reductase. It binds directly and specifically to the twin-arginine signal peptide of NapA, preventing premature interaction with the Tat translocase and premature export.</text>
</comment>
<reference evidence="5 6" key="1">
    <citation type="submission" date="2016-03" db="EMBL/GenBank/DDBJ databases">
        <title>Complete genome sequence of a novel chlorpyrifos degrading bacterium, Cupriavidus nantongensis sp. X1.</title>
        <authorList>
            <person name="Fang L."/>
        </authorList>
    </citation>
    <scope>NUCLEOTIDE SEQUENCE [LARGE SCALE GENOMIC DNA]</scope>
    <source>
        <strain evidence="5 6">X1</strain>
    </source>
</reference>
<protein>
    <recommendedName>
        <fullName evidence="4">Chaperone NapD</fullName>
    </recommendedName>
    <alternativeName>
        <fullName evidence="4">NapA signal peptide-binding chaperone NapD</fullName>
    </alternativeName>
</protein>
<keyword evidence="3 4" id="KW-0143">Chaperone</keyword>
<dbReference type="GO" id="GO:0005048">
    <property type="term" value="F:signal sequence binding"/>
    <property type="evidence" value="ECO:0007669"/>
    <property type="project" value="UniProtKB-UniRule"/>
</dbReference>
<dbReference type="GO" id="GO:0051224">
    <property type="term" value="P:negative regulation of protein transport"/>
    <property type="evidence" value="ECO:0007669"/>
    <property type="project" value="UniProtKB-UniRule"/>
</dbReference>
<dbReference type="Gene3D" id="3.30.70.920">
    <property type="match status" value="1"/>
</dbReference>
<evidence type="ECO:0000256" key="3">
    <source>
        <dbReference type="ARBA" id="ARBA00023186"/>
    </source>
</evidence>
<dbReference type="Pfam" id="PF03927">
    <property type="entry name" value="NapD"/>
    <property type="match status" value="1"/>
</dbReference>
<evidence type="ECO:0000256" key="4">
    <source>
        <dbReference type="HAMAP-Rule" id="MF_02200"/>
    </source>
</evidence>